<gene>
    <name evidence="1" type="ORF">EV138_6943</name>
</gene>
<protein>
    <submittedName>
        <fullName evidence="1">Uncharacterized protein</fullName>
    </submittedName>
</protein>
<comment type="caution">
    <text evidence="1">The sequence shown here is derived from an EMBL/GenBank/DDBJ whole genome shotgun (WGS) entry which is preliminary data.</text>
</comment>
<dbReference type="EMBL" id="SOCE01000002">
    <property type="protein sequence ID" value="TDU84472.1"/>
    <property type="molecule type" value="Genomic_DNA"/>
</dbReference>
<keyword evidence="2" id="KW-1185">Reference proteome</keyword>
<evidence type="ECO:0000313" key="2">
    <source>
        <dbReference type="Proteomes" id="UP000295151"/>
    </source>
</evidence>
<accession>A0A4R7SYJ6</accession>
<evidence type="ECO:0000313" key="1">
    <source>
        <dbReference type="EMBL" id="TDU84472.1"/>
    </source>
</evidence>
<dbReference type="OrthoDB" id="9860485at2"/>
<dbReference type="Proteomes" id="UP000295151">
    <property type="component" value="Unassembled WGS sequence"/>
</dbReference>
<dbReference type="RefSeq" id="WP_133984293.1">
    <property type="nucleotide sequence ID" value="NZ_SOCE01000002.1"/>
</dbReference>
<proteinExistence type="predicted"/>
<reference evidence="1 2" key="1">
    <citation type="submission" date="2019-03" db="EMBL/GenBank/DDBJ databases">
        <title>Genomic Encyclopedia of Type Strains, Phase III (KMG-III): the genomes of soil and plant-associated and newly described type strains.</title>
        <authorList>
            <person name="Whitman W."/>
        </authorList>
    </citation>
    <scope>NUCLEOTIDE SEQUENCE [LARGE SCALE GENOMIC DNA]</scope>
    <source>
        <strain evidence="1 2">VKM Ac-2575</strain>
    </source>
</reference>
<name>A0A4R7SYJ6_9ACTN</name>
<dbReference type="AlphaFoldDB" id="A0A4R7SYJ6"/>
<organism evidence="1 2">
    <name type="scientific">Kribbella voronezhensis</name>
    <dbReference type="NCBI Taxonomy" id="2512212"/>
    <lineage>
        <taxon>Bacteria</taxon>
        <taxon>Bacillati</taxon>
        <taxon>Actinomycetota</taxon>
        <taxon>Actinomycetes</taxon>
        <taxon>Propionibacteriales</taxon>
        <taxon>Kribbellaceae</taxon>
        <taxon>Kribbella</taxon>
    </lineage>
</organism>
<sequence>MDTPNRPEPSTPDANLVDPIGPPVLQALPRYLVRSLALTGVAVAGPALHVILQTSTGTPTTKWL</sequence>